<dbReference type="SUPFAM" id="SSF56935">
    <property type="entry name" value="Porins"/>
    <property type="match status" value="1"/>
</dbReference>
<evidence type="ECO:0000313" key="12">
    <source>
        <dbReference type="Proteomes" id="UP000501408"/>
    </source>
</evidence>
<keyword evidence="6" id="KW-0406">Ion transport</keyword>
<dbReference type="Proteomes" id="UP000501408">
    <property type="component" value="Chromosome 2"/>
</dbReference>
<keyword evidence="7" id="KW-0626">Porin</keyword>
<evidence type="ECO:0000256" key="2">
    <source>
        <dbReference type="ARBA" id="ARBA00007055"/>
    </source>
</evidence>
<dbReference type="Gene3D" id="2.40.170.10">
    <property type="entry name" value="Porin, LamB type"/>
    <property type="match status" value="1"/>
</dbReference>
<keyword evidence="3" id="KW-0813">Transport</keyword>
<evidence type="ECO:0000256" key="10">
    <source>
        <dbReference type="SAM" id="SignalP"/>
    </source>
</evidence>
<comment type="subcellular location">
    <subcellularLocation>
        <location evidence="1">Cell outer membrane</location>
        <topology evidence="1">Multi-pass membrane protein</topology>
    </subcellularLocation>
</comment>
<evidence type="ECO:0000256" key="3">
    <source>
        <dbReference type="ARBA" id="ARBA00022448"/>
    </source>
</evidence>
<dbReference type="PANTHER" id="PTHR38762:SF1">
    <property type="entry name" value="CRYPTIC OUTER MEMBRANE PORIN BGLH-RELATED"/>
    <property type="match status" value="1"/>
</dbReference>
<dbReference type="Pfam" id="PF02264">
    <property type="entry name" value="LamB"/>
    <property type="match status" value="1"/>
</dbReference>
<evidence type="ECO:0000256" key="9">
    <source>
        <dbReference type="ARBA" id="ARBA00023237"/>
    </source>
</evidence>
<keyword evidence="9" id="KW-0998">Cell outer membrane</keyword>
<protein>
    <submittedName>
        <fullName evidence="11">Maltoporin</fullName>
    </submittedName>
</protein>
<dbReference type="InterPro" id="IPR036998">
    <property type="entry name" value="Porin_LamB_sf"/>
</dbReference>
<dbReference type="EMBL" id="CP050267">
    <property type="protein sequence ID" value="QIR07461.1"/>
    <property type="molecule type" value="Genomic_DNA"/>
</dbReference>
<evidence type="ECO:0000256" key="1">
    <source>
        <dbReference type="ARBA" id="ARBA00004571"/>
    </source>
</evidence>
<evidence type="ECO:0000256" key="8">
    <source>
        <dbReference type="ARBA" id="ARBA00023136"/>
    </source>
</evidence>
<reference evidence="11 12" key="1">
    <citation type="submission" date="2020-03" db="EMBL/GenBank/DDBJ databases">
        <title>Genome mining reveals the biosynthetic pathways of PHA and ectoines of the halophilic strain Salinivibrio costicola M318 isolated from fermented shrimp paste.</title>
        <authorList>
            <person name="Doan T.V."/>
            <person name="Tran L.T."/>
            <person name="Trieu T.A."/>
            <person name="Nguyen Q.V."/>
            <person name="Quach T.N."/>
            <person name="Phi T.Q."/>
            <person name="Kumar S."/>
        </authorList>
    </citation>
    <scope>NUCLEOTIDE SEQUENCE [LARGE SCALE GENOMIC DNA]</scope>
    <source>
        <strain evidence="11 12">M318</strain>
    </source>
</reference>
<keyword evidence="12" id="KW-1185">Reference proteome</keyword>
<evidence type="ECO:0000256" key="4">
    <source>
        <dbReference type="ARBA" id="ARBA00022452"/>
    </source>
</evidence>
<accession>A0ABX6KAT9</accession>
<sequence>MRKVSLLAAAVATALASGVALADNADKNDGWEVHGYGSMNFRMVDGETVDTEFGRPDYKTAGTHGQSTNQVEFTVKKHSTYDNGAWADYVVRSEYGNGNSYAYTSSGSQKKNDEAQFEVKEAYVELGGLSFMGKDTSIWGGQRYLNRAAGLLSGEYWKQSSGVGAGLQTKLNGHTAGAAIVVADPDAGEVSRSDDRTTLTSYDLYYYGVDVGIGSLDFDFKYMEQANKDSNSDDGFGAAITLNSSYYGMDGWTQTAIAYGKGVAQNRGVNFGGWSGGDENQESIFLTSYGVMNISDNWQMGSELTYFAALDQLFGADDLKRYIAAVRPSYKVNENMRLETTLSYGHEEGADGYWGRSGDAVESDIWNVEVAVPLTVNADFFGRPQIKPYISYIKADDKASGGQIGIDNSDDETVIGVHTEIWF</sequence>
<evidence type="ECO:0000256" key="7">
    <source>
        <dbReference type="ARBA" id="ARBA00023114"/>
    </source>
</evidence>
<evidence type="ECO:0000256" key="6">
    <source>
        <dbReference type="ARBA" id="ARBA00023065"/>
    </source>
</evidence>
<organism evidence="11 12">
    <name type="scientific">Salinivibrio costicola</name>
    <name type="common">Vibrio costicola</name>
    <dbReference type="NCBI Taxonomy" id="51367"/>
    <lineage>
        <taxon>Bacteria</taxon>
        <taxon>Pseudomonadati</taxon>
        <taxon>Pseudomonadota</taxon>
        <taxon>Gammaproteobacteria</taxon>
        <taxon>Vibrionales</taxon>
        <taxon>Vibrionaceae</taxon>
        <taxon>Salinivibrio</taxon>
    </lineage>
</organism>
<keyword evidence="8" id="KW-0472">Membrane</keyword>
<evidence type="ECO:0000256" key="5">
    <source>
        <dbReference type="ARBA" id="ARBA00022692"/>
    </source>
</evidence>
<dbReference type="PANTHER" id="PTHR38762">
    <property type="entry name" value="CRYPTIC OUTER MEMBRANE PORIN BGLH-RELATED"/>
    <property type="match status" value="1"/>
</dbReference>
<proteinExistence type="inferred from homology"/>
<gene>
    <name evidence="11" type="ORF">HBA18_13645</name>
</gene>
<feature type="chain" id="PRO_5045226051" evidence="10">
    <location>
        <begin position="23"/>
        <end position="423"/>
    </location>
</feature>
<dbReference type="InterPro" id="IPR050286">
    <property type="entry name" value="G_neg_Bact_CarbUptk_Porin"/>
</dbReference>
<keyword evidence="5" id="KW-0812">Transmembrane</keyword>
<keyword evidence="4" id="KW-1134">Transmembrane beta strand</keyword>
<feature type="signal peptide" evidence="10">
    <location>
        <begin position="1"/>
        <end position="22"/>
    </location>
</feature>
<comment type="similarity">
    <text evidence="2">Belongs to the porin LamB (TC 1.B.3) family.</text>
</comment>
<keyword evidence="10" id="KW-0732">Signal</keyword>
<dbReference type="InterPro" id="IPR003192">
    <property type="entry name" value="Porin_LamB"/>
</dbReference>
<name>A0ABX6KAT9_SALCS</name>
<evidence type="ECO:0000313" key="11">
    <source>
        <dbReference type="EMBL" id="QIR07461.1"/>
    </source>
</evidence>
<dbReference type="RefSeq" id="WP_069590359.1">
    <property type="nucleotide sequence ID" value="NZ_CP050267.1"/>
</dbReference>